<dbReference type="PANTHER" id="PTHR30625">
    <property type="entry name" value="PROTEIN TOLQ"/>
    <property type="match status" value="1"/>
</dbReference>
<feature type="domain" description="MotA/TolQ/ExbB proton channel" evidence="8">
    <location>
        <begin position="78"/>
        <end position="201"/>
    </location>
</feature>
<dbReference type="AlphaFoldDB" id="A0A198UE15"/>
<feature type="transmembrane region" description="Helical" evidence="7">
    <location>
        <begin position="127"/>
        <end position="151"/>
    </location>
</feature>
<evidence type="ECO:0000256" key="4">
    <source>
        <dbReference type="ARBA" id="ARBA00022989"/>
    </source>
</evidence>
<keyword evidence="10" id="KW-1185">Reference proteome</keyword>
<evidence type="ECO:0000256" key="5">
    <source>
        <dbReference type="ARBA" id="ARBA00023136"/>
    </source>
</evidence>
<organism evidence="9 10">
    <name type="scientific">Moraxella catarrhalis</name>
    <name type="common">Branhamella catarrhalis</name>
    <dbReference type="NCBI Taxonomy" id="480"/>
    <lineage>
        <taxon>Bacteria</taxon>
        <taxon>Pseudomonadati</taxon>
        <taxon>Pseudomonadota</taxon>
        <taxon>Gammaproteobacteria</taxon>
        <taxon>Moraxellales</taxon>
        <taxon>Moraxellaceae</taxon>
        <taxon>Moraxella</taxon>
    </lineage>
</organism>
<dbReference type="PATRIC" id="fig|480.237.peg.1261"/>
<keyword evidence="4 7" id="KW-1133">Transmembrane helix</keyword>
<dbReference type="RefSeq" id="WP_064610787.1">
    <property type="nucleotide sequence ID" value="NZ_LXHB01000052.1"/>
</dbReference>
<keyword evidence="6" id="KW-0813">Transport</keyword>
<keyword evidence="3 7" id="KW-0812">Transmembrane</keyword>
<comment type="caution">
    <text evidence="9">The sequence shown here is derived from an EMBL/GenBank/DDBJ whole genome shotgun (WGS) entry which is preliminary data.</text>
</comment>
<keyword evidence="2" id="KW-1003">Cell membrane</keyword>
<keyword evidence="6" id="KW-0653">Protein transport</keyword>
<feature type="transmembrane region" description="Helical" evidence="7">
    <location>
        <begin position="171"/>
        <end position="189"/>
    </location>
</feature>
<gene>
    <name evidence="9" type="ORF">AO384_1981</name>
</gene>
<dbReference type="OrthoDB" id="9805133at2"/>
<name>A0A198UE15_MORCA</name>
<evidence type="ECO:0000256" key="1">
    <source>
        <dbReference type="ARBA" id="ARBA00004651"/>
    </source>
</evidence>
<sequence length="227" mass="24698">MNESISLISLIIEASIVVKLVMALLLLLSMISWVLIFHLSAKIGGAARFDERFERWFWTDDIDRQLSVVQSESGRTGLEAIFYTGFHDPNHQDASLSDDKKVQLVERRLRMALGGEQVRLEKGLSTLATIGSVSPYIGLFGTVWGIMNAFIGLGQAESVSLATVAPSIAEALIATALGLFAAIPATMAYNHFTAKSNALYENRSLFCEGLMSALVSNLAKKNTTLTP</sequence>
<proteinExistence type="inferred from homology"/>
<evidence type="ECO:0000256" key="3">
    <source>
        <dbReference type="ARBA" id="ARBA00022692"/>
    </source>
</evidence>
<evidence type="ECO:0000313" key="10">
    <source>
        <dbReference type="Proteomes" id="UP000078228"/>
    </source>
</evidence>
<dbReference type="GO" id="GO:0017038">
    <property type="term" value="P:protein import"/>
    <property type="evidence" value="ECO:0007669"/>
    <property type="project" value="TreeGrafter"/>
</dbReference>
<keyword evidence="5 7" id="KW-0472">Membrane</keyword>
<evidence type="ECO:0000256" key="7">
    <source>
        <dbReference type="SAM" id="Phobius"/>
    </source>
</evidence>
<evidence type="ECO:0000256" key="2">
    <source>
        <dbReference type="ARBA" id="ARBA00022475"/>
    </source>
</evidence>
<dbReference type="PANTHER" id="PTHR30625:SF3">
    <property type="entry name" value="TOL-PAL SYSTEM PROTEIN TOLQ"/>
    <property type="match status" value="1"/>
</dbReference>
<dbReference type="GO" id="GO:0005886">
    <property type="term" value="C:plasma membrane"/>
    <property type="evidence" value="ECO:0007669"/>
    <property type="project" value="UniProtKB-SubCell"/>
</dbReference>
<protein>
    <submittedName>
        <fullName evidence="9">MotA/TolQ/ExbB proton channel family protein</fullName>
    </submittedName>
</protein>
<feature type="transmembrane region" description="Helical" evidence="7">
    <location>
        <begin position="20"/>
        <end position="39"/>
    </location>
</feature>
<evidence type="ECO:0000259" key="8">
    <source>
        <dbReference type="Pfam" id="PF01618"/>
    </source>
</evidence>
<dbReference type="Pfam" id="PF01618">
    <property type="entry name" value="MotA_ExbB"/>
    <property type="match status" value="1"/>
</dbReference>
<comment type="similarity">
    <text evidence="6">Belongs to the exbB/tolQ family.</text>
</comment>
<dbReference type="InterPro" id="IPR050790">
    <property type="entry name" value="ExbB/TolQ_transport"/>
</dbReference>
<accession>A0A198UE15</accession>
<comment type="subcellular location">
    <subcellularLocation>
        <location evidence="1">Cell membrane</location>
        <topology evidence="1">Multi-pass membrane protein</topology>
    </subcellularLocation>
    <subcellularLocation>
        <location evidence="6">Membrane</location>
        <topology evidence="6">Multi-pass membrane protein</topology>
    </subcellularLocation>
</comment>
<evidence type="ECO:0000313" key="9">
    <source>
        <dbReference type="EMBL" id="OAU94624.1"/>
    </source>
</evidence>
<dbReference type="Proteomes" id="UP000078228">
    <property type="component" value="Unassembled WGS sequence"/>
</dbReference>
<evidence type="ECO:0000256" key="6">
    <source>
        <dbReference type="RuleBase" id="RU004057"/>
    </source>
</evidence>
<dbReference type="InterPro" id="IPR002898">
    <property type="entry name" value="MotA_ExbB_proton_chnl"/>
</dbReference>
<dbReference type="EMBL" id="LXHC01000028">
    <property type="protein sequence ID" value="OAU94624.1"/>
    <property type="molecule type" value="Genomic_DNA"/>
</dbReference>
<reference evidence="9 10" key="1">
    <citation type="journal article" date="2016" name="Genome Biol. Evol.">
        <title>Comparative Genomic Analyses of the Moraxella catarrhalis Serosensitive and Seroresistant Lineages Demonstrate Their Independent Evolution.</title>
        <authorList>
            <person name="Earl J.P."/>
            <person name="de Vries S.P."/>
            <person name="Ahmed A."/>
            <person name="Powell E."/>
            <person name="Schultz M.P."/>
            <person name="Hermans P.W."/>
            <person name="Hill D.J."/>
            <person name="Zhou Z."/>
            <person name="Constantinidou C.I."/>
            <person name="Hu F.Z."/>
            <person name="Bootsma H.J."/>
            <person name="Ehrlich G.D."/>
        </authorList>
    </citation>
    <scope>NUCLEOTIDE SEQUENCE [LARGE SCALE GENOMIC DNA]</scope>
    <source>
        <strain evidence="9 10">Z7542</strain>
    </source>
</reference>